<dbReference type="Pfam" id="PF00675">
    <property type="entry name" value="Peptidase_M16"/>
    <property type="match status" value="1"/>
</dbReference>
<feature type="domain" description="Peptidase M16 N-terminal" evidence="6">
    <location>
        <begin position="14"/>
        <end position="129"/>
    </location>
</feature>
<comment type="caution">
    <text evidence="8">The sequence shown here is derived from an EMBL/GenBank/DDBJ whole genome shotgun (WGS) entry which is preliminary data.</text>
</comment>
<dbReference type="RefSeq" id="WP_188753841.1">
    <property type="nucleotide sequence ID" value="NZ_BMIK01000030.1"/>
</dbReference>
<protein>
    <submittedName>
        <fullName evidence="8">Zinc protease</fullName>
    </submittedName>
</protein>
<feature type="domain" description="Peptidase M16 C-terminal" evidence="7">
    <location>
        <begin position="170"/>
        <end position="344"/>
    </location>
</feature>
<dbReference type="InterPro" id="IPR011249">
    <property type="entry name" value="Metalloenz_LuxS/M16"/>
</dbReference>
<dbReference type="PANTHER" id="PTHR43690:SF17">
    <property type="entry name" value="PROTEIN YHJJ"/>
    <property type="match status" value="1"/>
</dbReference>
<evidence type="ECO:0000313" key="8">
    <source>
        <dbReference type="EMBL" id="GGC48670.1"/>
    </source>
</evidence>
<keyword evidence="9" id="KW-1185">Reference proteome</keyword>
<accession>A0ABQ1MX11</accession>
<evidence type="ECO:0000256" key="3">
    <source>
        <dbReference type="ARBA" id="ARBA00022801"/>
    </source>
</evidence>
<keyword evidence="3" id="KW-0378">Hydrolase</keyword>
<dbReference type="EMBL" id="BMIK01000030">
    <property type="protein sequence ID" value="GGC48670.1"/>
    <property type="molecule type" value="Genomic_DNA"/>
</dbReference>
<reference evidence="9" key="1">
    <citation type="journal article" date="2019" name="Int. J. Syst. Evol. Microbiol.">
        <title>The Global Catalogue of Microorganisms (GCM) 10K type strain sequencing project: providing services to taxonomists for standard genome sequencing and annotation.</title>
        <authorList>
            <consortium name="The Broad Institute Genomics Platform"/>
            <consortium name="The Broad Institute Genome Sequencing Center for Infectious Disease"/>
            <person name="Wu L."/>
            <person name="Ma J."/>
        </authorList>
    </citation>
    <scope>NUCLEOTIDE SEQUENCE [LARGE SCALE GENOMIC DNA]</scope>
    <source>
        <strain evidence="9">CGMCC 1.15342</strain>
    </source>
</reference>
<dbReference type="Proteomes" id="UP000597338">
    <property type="component" value="Unassembled WGS sequence"/>
</dbReference>
<dbReference type="InterPro" id="IPR007863">
    <property type="entry name" value="Peptidase_M16_C"/>
</dbReference>
<organism evidence="8 9">
    <name type="scientific">Parapedobacter defluvii</name>
    <dbReference type="NCBI Taxonomy" id="2045106"/>
    <lineage>
        <taxon>Bacteria</taxon>
        <taxon>Pseudomonadati</taxon>
        <taxon>Bacteroidota</taxon>
        <taxon>Sphingobacteriia</taxon>
        <taxon>Sphingobacteriales</taxon>
        <taxon>Sphingobacteriaceae</taxon>
        <taxon>Parapedobacter</taxon>
    </lineage>
</organism>
<dbReference type="PANTHER" id="PTHR43690">
    <property type="entry name" value="NARDILYSIN"/>
    <property type="match status" value="1"/>
</dbReference>
<evidence type="ECO:0000256" key="2">
    <source>
        <dbReference type="ARBA" id="ARBA00022670"/>
    </source>
</evidence>
<dbReference type="InterPro" id="IPR050626">
    <property type="entry name" value="Peptidase_M16"/>
</dbReference>
<dbReference type="GO" id="GO:0008233">
    <property type="term" value="F:peptidase activity"/>
    <property type="evidence" value="ECO:0007669"/>
    <property type="project" value="UniProtKB-KW"/>
</dbReference>
<dbReference type="Pfam" id="PF05193">
    <property type="entry name" value="Peptidase_M16_C"/>
    <property type="match status" value="1"/>
</dbReference>
<dbReference type="Gene3D" id="3.30.830.10">
    <property type="entry name" value="Metalloenzyme, LuxS/M16 peptidase-like"/>
    <property type="match status" value="2"/>
</dbReference>
<evidence type="ECO:0000313" key="9">
    <source>
        <dbReference type="Proteomes" id="UP000597338"/>
    </source>
</evidence>
<dbReference type="GO" id="GO:0006508">
    <property type="term" value="P:proteolysis"/>
    <property type="evidence" value="ECO:0007669"/>
    <property type="project" value="UniProtKB-KW"/>
</dbReference>
<evidence type="ECO:0000259" key="6">
    <source>
        <dbReference type="Pfam" id="PF00675"/>
    </source>
</evidence>
<evidence type="ECO:0000256" key="4">
    <source>
        <dbReference type="ARBA" id="ARBA00022833"/>
    </source>
</evidence>
<evidence type="ECO:0000259" key="7">
    <source>
        <dbReference type="Pfam" id="PF05193"/>
    </source>
</evidence>
<sequence>MVKFSRFTLDNGLRILVHEDHATPMAVVNLLYDVGSRDEHPDKTGFAHLFEHLMFGGSVNIPSYDGPSQAVGAQNNAFTSNDITNYYITLPAANLETAFWLESDRMLGLAFSEKSLDVQRNVVCEEFKQRYLNQPYGDVWLRLRPLAYQVHPYRWATIGKELSHIEQAKMDDVRAFFTKHYAPENAILVVAGDVEVDAVKELTEKWFAPIASRGKYVRKLPAEPEQREAHREVIYADVPLNSLYIAFHGPARLENAYYAMDLISDLLSRGTSSRLYRTLVKEKELFSEINAYHTGSIDGNLFVVAGKPLSNITLEAAEEAIWDELRQLKYEQVTDYELNKVKNRIESTMIFAEMAILEKAMNLAYFELLGDADGLNREVDRYFAVSAEDIQRQANQLFRKENSSTLIYIADKHAY</sequence>
<gene>
    <name evidence="8" type="ORF">GCM10011386_46120</name>
</gene>
<dbReference type="SUPFAM" id="SSF63411">
    <property type="entry name" value="LuxS/MPP-like metallohydrolase"/>
    <property type="match status" value="2"/>
</dbReference>
<evidence type="ECO:0000256" key="5">
    <source>
        <dbReference type="ARBA" id="ARBA00023049"/>
    </source>
</evidence>
<dbReference type="InterPro" id="IPR011765">
    <property type="entry name" value="Pept_M16_N"/>
</dbReference>
<keyword evidence="2 8" id="KW-0645">Protease</keyword>
<proteinExistence type="inferred from homology"/>
<comment type="similarity">
    <text evidence="1">Belongs to the peptidase M16 family.</text>
</comment>
<keyword evidence="4" id="KW-0862">Zinc</keyword>
<name>A0ABQ1MX11_9SPHI</name>
<keyword evidence="5" id="KW-0482">Metalloprotease</keyword>
<evidence type="ECO:0000256" key="1">
    <source>
        <dbReference type="ARBA" id="ARBA00007261"/>
    </source>
</evidence>